<dbReference type="SUPFAM" id="SSF53448">
    <property type="entry name" value="Nucleotide-diphospho-sugar transferases"/>
    <property type="match status" value="1"/>
</dbReference>
<dbReference type="Proteomes" id="UP000645390">
    <property type="component" value="Unassembled WGS sequence"/>
</dbReference>
<reference evidence="3" key="1">
    <citation type="journal article" date="2019" name="Int. J. Syst. Evol. Microbiol.">
        <title>The Global Catalogue of Microorganisms (GCM) 10K type strain sequencing project: providing services to taxonomists for standard genome sequencing and annotation.</title>
        <authorList>
            <consortium name="The Broad Institute Genomics Platform"/>
            <consortium name="The Broad Institute Genome Sequencing Center for Infectious Disease"/>
            <person name="Wu L."/>
            <person name="Ma J."/>
        </authorList>
    </citation>
    <scope>NUCLEOTIDE SEQUENCE [LARGE SCALE GENOMIC DNA]</scope>
    <source>
        <strain evidence="3">CCM 8939</strain>
    </source>
</reference>
<keyword evidence="3" id="KW-1185">Reference proteome</keyword>
<dbReference type="PANTHER" id="PTHR22916">
    <property type="entry name" value="GLYCOSYLTRANSFERASE"/>
    <property type="match status" value="1"/>
</dbReference>
<dbReference type="RefSeq" id="WP_188416263.1">
    <property type="nucleotide sequence ID" value="NZ_BMDJ01000010.1"/>
</dbReference>
<organism evidence="2 3">
    <name type="scientific">Pedobacter mendelii</name>
    <dbReference type="NCBI Taxonomy" id="1908240"/>
    <lineage>
        <taxon>Bacteria</taxon>
        <taxon>Pseudomonadati</taxon>
        <taxon>Bacteroidota</taxon>
        <taxon>Sphingobacteriia</taxon>
        <taxon>Sphingobacteriales</taxon>
        <taxon>Sphingobacteriaceae</taxon>
        <taxon>Pedobacter</taxon>
    </lineage>
</organism>
<evidence type="ECO:0000313" key="3">
    <source>
        <dbReference type="Proteomes" id="UP000645390"/>
    </source>
</evidence>
<sequence>MNEPPLLTILMATYNGDKYLIAQLESILAQSYQNWELIIRDDNSTDTTQKIITEYLSKDKRIQQLQFGDLHGTACRNFSQLFDWAYQEQKQYVLFADQDDVWLPNKIEQSIIEIEKEEKHYGFDIPLAKYSNFKFIDEAGKVIDKRLKLPSKLTLQVLLTENYAWGCTMILNHTAINLIKNIPPESVNHDYYIALVVSAFGKISLINQDLVLYRQHQNNVSGNVDNMSFSSRFKRYFANSSVMLKPLTQNYALVKSFYERYSDKLVDKNKQLVFSFLTGYKAGFFKLLKILIKFGIFKIGFGKNVFYIYTLYLYRKKVADAIYNSSGK</sequence>
<dbReference type="InterPro" id="IPR029044">
    <property type="entry name" value="Nucleotide-diphossugar_trans"/>
</dbReference>
<evidence type="ECO:0000259" key="1">
    <source>
        <dbReference type="Pfam" id="PF00535"/>
    </source>
</evidence>
<proteinExistence type="predicted"/>
<dbReference type="CDD" id="cd04196">
    <property type="entry name" value="GT_2_like_d"/>
    <property type="match status" value="1"/>
</dbReference>
<accession>A0ABQ2BKD6</accession>
<dbReference type="Pfam" id="PF00535">
    <property type="entry name" value="Glycos_transf_2"/>
    <property type="match status" value="1"/>
</dbReference>
<evidence type="ECO:0000313" key="2">
    <source>
        <dbReference type="EMBL" id="GGI28221.1"/>
    </source>
</evidence>
<dbReference type="PANTHER" id="PTHR22916:SF3">
    <property type="entry name" value="UDP-GLCNAC:BETAGAL BETA-1,3-N-ACETYLGLUCOSAMINYLTRANSFERASE-LIKE PROTEIN 1"/>
    <property type="match status" value="1"/>
</dbReference>
<feature type="domain" description="Glycosyltransferase 2-like" evidence="1">
    <location>
        <begin position="8"/>
        <end position="121"/>
    </location>
</feature>
<gene>
    <name evidence="2" type="ORF">GCM10008119_31560</name>
</gene>
<protein>
    <recommendedName>
        <fullName evidence="1">Glycosyltransferase 2-like domain-containing protein</fullName>
    </recommendedName>
</protein>
<dbReference type="Gene3D" id="3.90.550.10">
    <property type="entry name" value="Spore Coat Polysaccharide Biosynthesis Protein SpsA, Chain A"/>
    <property type="match status" value="1"/>
</dbReference>
<comment type="caution">
    <text evidence="2">The sequence shown here is derived from an EMBL/GenBank/DDBJ whole genome shotgun (WGS) entry which is preliminary data.</text>
</comment>
<dbReference type="EMBL" id="BMDJ01000010">
    <property type="protein sequence ID" value="GGI28221.1"/>
    <property type="molecule type" value="Genomic_DNA"/>
</dbReference>
<name>A0ABQ2BKD6_9SPHI</name>
<dbReference type="InterPro" id="IPR001173">
    <property type="entry name" value="Glyco_trans_2-like"/>
</dbReference>